<dbReference type="Pfam" id="PF13899">
    <property type="entry name" value="Thioredoxin_7"/>
    <property type="match status" value="1"/>
</dbReference>
<keyword evidence="13 18" id="KW-0472">Membrane</keyword>
<keyword evidence="6 18" id="KW-0812">Transmembrane</keyword>
<dbReference type="Gene3D" id="2.60.40.1250">
    <property type="entry name" value="Thiol:disulfide interchange protein DsbD, N-terminal domain"/>
    <property type="match status" value="1"/>
</dbReference>
<keyword evidence="8 18" id="KW-0201">Cytochrome c-type biogenesis</keyword>
<feature type="transmembrane region" description="Helical" evidence="18">
    <location>
        <begin position="471"/>
        <end position="488"/>
    </location>
</feature>
<dbReference type="EMBL" id="MUBJ01000001">
    <property type="protein sequence ID" value="OTA18211.1"/>
    <property type="molecule type" value="Genomic_DNA"/>
</dbReference>
<comment type="catalytic activity">
    <reaction evidence="17 18">
        <text>[protein]-dithiol + NADP(+) = [protein]-disulfide + NADPH + H(+)</text>
        <dbReference type="Rhea" id="RHEA:18753"/>
        <dbReference type="Rhea" id="RHEA-COMP:10593"/>
        <dbReference type="Rhea" id="RHEA-COMP:10594"/>
        <dbReference type="ChEBI" id="CHEBI:15378"/>
        <dbReference type="ChEBI" id="CHEBI:29950"/>
        <dbReference type="ChEBI" id="CHEBI:50058"/>
        <dbReference type="ChEBI" id="CHEBI:57783"/>
        <dbReference type="ChEBI" id="CHEBI:58349"/>
        <dbReference type="EC" id="1.8.1.8"/>
    </reaction>
</comment>
<dbReference type="InterPro" id="IPR028250">
    <property type="entry name" value="DsbDN"/>
</dbReference>
<dbReference type="HAMAP" id="MF_00399">
    <property type="entry name" value="DbsD"/>
    <property type="match status" value="1"/>
</dbReference>
<evidence type="ECO:0000256" key="15">
    <source>
        <dbReference type="ARBA" id="ARBA00023284"/>
    </source>
</evidence>
<dbReference type="EC" id="1.8.1.8" evidence="18"/>
<comment type="function">
    <text evidence="18">Required to facilitate the formation of correct disulfide bonds in some periplasmic proteins and for the assembly of the periplasmic c-type cytochromes. Acts by transferring electrons from cytoplasmic thioredoxin to the periplasm. This transfer involves a cascade of disulfide bond formation and reduction steps.</text>
</comment>
<keyword evidence="9 18" id="KW-0249">Electron transport</keyword>
<dbReference type="FunFam" id="3.40.30.10:FF:000116">
    <property type="entry name" value="Thiol:disulfide interchange protein DsbD"/>
    <property type="match status" value="1"/>
</dbReference>
<feature type="transmembrane region" description="Helical" evidence="18">
    <location>
        <begin position="289"/>
        <end position="313"/>
    </location>
</feature>
<dbReference type="CDD" id="cd02953">
    <property type="entry name" value="DsbDgamma"/>
    <property type="match status" value="1"/>
</dbReference>
<keyword evidence="7" id="KW-0732">Signal</keyword>
<evidence type="ECO:0000256" key="18">
    <source>
        <dbReference type="HAMAP-Rule" id="MF_00399"/>
    </source>
</evidence>
<comment type="catalytic activity">
    <reaction evidence="16 18">
        <text>[protein]-dithiol + NAD(+) = [protein]-disulfide + NADH + H(+)</text>
        <dbReference type="Rhea" id="RHEA:18749"/>
        <dbReference type="Rhea" id="RHEA-COMP:10593"/>
        <dbReference type="Rhea" id="RHEA-COMP:10594"/>
        <dbReference type="ChEBI" id="CHEBI:15378"/>
        <dbReference type="ChEBI" id="CHEBI:29950"/>
        <dbReference type="ChEBI" id="CHEBI:50058"/>
        <dbReference type="ChEBI" id="CHEBI:57540"/>
        <dbReference type="ChEBI" id="CHEBI:57945"/>
        <dbReference type="EC" id="1.8.1.8"/>
    </reaction>
</comment>
<feature type="transmembrane region" description="Helical" evidence="18">
    <location>
        <begin position="20"/>
        <end position="40"/>
    </location>
</feature>
<dbReference type="NCBIfam" id="NF001419">
    <property type="entry name" value="PRK00293.1"/>
    <property type="match status" value="1"/>
</dbReference>
<dbReference type="STRING" id="351656.Xvie_00026"/>
<evidence type="ECO:0000256" key="6">
    <source>
        <dbReference type="ARBA" id="ARBA00022692"/>
    </source>
</evidence>
<keyword evidence="15 18" id="KW-0676">Redox-active center</keyword>
<comment type="subcellular location">
    <subcellularLocation>
        <location evidence="1 18">Cell inner membrane</location>
        <topology evidence="1 18">Multi-pass membrane protein</topology>
    </subcellularLocation>
</comment>
<dbReference type="InterPro" id="IPR013766">
    <property type="entry name" value="Thioredoxin_domain"/>
</dbReference>
<evidence type="ECO:0000256" key="14">
    <source>
        <dbReference type="ARBA" id="ARBA00023157"/>
    </source>
</evidence>
<feature type="disulfide bond" description="Redox-active" evidence="18">
    <location>
        <begin position="562"/>
        <end position="565"/>
    </location>
</feature>
<protein>
    <recommendedName>
        <fullName evidence="18">Thiol:disulfide interchange protein DsbD</fullName>
        <ecNumber evidence="18">1.8.1.8</ecNumber>
    </recommendedName>
    <alternativeName>
        <fullName evidence="18">Protein-disulfide reductase</fullName>
        <shortName evidence="18">Disulfide reductase</shortName>
    </alternativeName>
</protein>
<feature type="transmembrane region" description="Helical" evidence="18">
    <location>
        <begin position="325"/>
        <end position="347"/>
    </location>
</feature>
<dbReference type="GO" id="GO:0009055">
    <property type="term" value="F:electron transfer activity"/>
    <property type="evidence" value="ECO:0007669"/>
    <property type="project" value="UniProtKB-UniRule"/>
</dbReference>
<evidence type="ECO:0000256" key="3">
    <source>
        <dbReference type="ARBA" id="ARBA00022448"/>
    </source>
</evidence>
<gene>
    <name evidence="21" type="primary">dipZ</name>
    <name evidence="18" type="synonym">dsbD</name>
    <name evidence="21" type="ORF">Xvie_00026</name>
</gene>
<keyword evidence="4 18" id="KW-1003">Cell membrane</keyword>
<evidence type="ECO:0000313" key="22">
    <source>
        <dbReference type="Proteomes" id="UP000194350"/>
    </source>
</evidence>
<dbReference type="Proteomes" id="UP000194350">
    <property type="component" value="Unassembled WGS sequence"/>
</dbReference>
<evidence type="ECO:0000259" key="20">
    <source>
        <dbReference type="PROSITE" id="PS51352"/>
    </source>
</evidence>
<dbReference type="PANTHER" id="PTHR32234:SF0">
    <property type="entry name" value="THIOL:DISULFIDE INTERCHANGE PROTEIN DSBD"/>
    <property type="match status" value="1"/>
</dbReference>
<evidence type="ECO:0000256" key="19">
    <source>
        <dbReference type="SAM" id="MobiDB-lite"/>
    </source>
</evidence>
<dbReference type="InterPro" id="IPR036249">
    <property type="entry name" value="Thioredoxin-like_sf"/>
</dbReference>
<evidence type="ECO:0000256" key="13">
    <source>
        <dbReference type="ARBA" id="ARBA00023136"/>
    </source>
</evidence>
<evidence type="ECO:0000256" key="1">
    <source>
        <dbReference type="ARBA" id="ARBA00004429"/>
    </source>
</evidence>
<feature type="disulfide bond" description="Redox-active" evidence="18">
    <location>
        <begin position="264"/>
        <end position="386"/>
    </location>
</feature>
<feature type="region of interest" description="Disordered" evidence="19">
    <location>
        <begin position="217"/>
        <end position="242"/>
    </location>
</feature>
<accession>A0A1Y2SKX6</accession>
<dbReference type="Gene3D" id="3.40.30.10">
    <property type="entry name" value="Glutaredoxin"/>
    <property type="match status" value="1"/>
</dbReference>
<evidence type="ECO:0000256" key="2">
    <source>
        <dbReference type="ARBA" id="ARBA00007241"/>
    </source>
</evidence>
<dbReference type="SUPFAM" id="SSF52833">
    <property type="entry name" value="Thioredoxin-like"/>
    <property type="match status" value="1"/>
</dbReference>
<dbReference type="PROSITE" id="PS51352">
    <property type="entry name" value="THIOREDOXIN_2"/>
    <property type="match status" value="1"/>
</dbReference>
<dbReference type="Pfam" id="PF02683">
    <property type="entry name" value="DsbD_TM"/>
    <property type="match status" value="1"/>
</dbReference>
<dbReference type="PANTHER" id="PTHR32234">
    <property type="entry name" value="THIOL:DISULFIDE INTERCHANGE PROTEIN DSBD"/>
    <property type="match status" value="1"/>
</dbReference>
<evidence type="ECO:0000256" key="5">
    <source>
        <dbReference type="ARBA" id="ARBA00022519"/>
    </source>
</evidence>
<keyword evidence="5 18" id="KW-0997">Cell inner membrane</keyword>
<dbReference type="GO" id="GO:0017004">
    <property type="term" value="P:cytochrome complex assembly"/>
    <property type="evidence" value="ECO:0007669"/>
    <property type="project" value="UniProtKB-UniRule"/>
</dbReference>
<feature type="transmembrane region" description="Helical" evidence="18">
    <location>
        <begin position="368"/>
        <end position="399"/>
    </location>
</feature>
<dbReference type="GO" id="GO:0045454">
    <property type="term" value="P:cell redox homeostasis"/>
    <property type="evidence" value="ECO:0007669"/>
    <property type="project" value="TreeGrafter"/>
</dbReference>
<keyword evidence="3 18" id="KW-0813">Transport</keyword>
<feature type="disulfide bond" description="Redox-active" evidence="18">
    <location>
        <begin position="183"/>
        <end position="189"/>
    </location>
</feature>
<evidence type="ECO:0000256" key="16">
    <source>
        <dbReference type="ARBA" id="ARBA00047388"/>
    </source>
</evidence>
<evidence type="ECO:0000256" key="10">
    <source>
        <dbReference type="ARBA" id="ARBA00022989"/>
    </source>
</evidence>
<keyword evidence="12 18" id="KW-0520">NAD</keyword>
<feature type="compositionally biased region" description="Polar residues" evidence="19">
    <location>
        <begin position="224"/>
        <end position="238"/>
    </location>
</feature>
<sequence length="652" mass="72829">MPLNFPVLALSSLSKKHRIALILYNWLSAINIIGYSSGFDKVYESNPRYRQVKDYLMMKRILMLFLLFSGIALSPNKASALFEQSEKSLYLPADQAFMFDFQQQGNKLILNWNIKPGYYLYRKQFSITPNQETSLGKITHAKGIDHKDEFFGKTEVYFKSARINIPILSATNNGSLQVTYQGCAEAGYCYPPETLNVPLQAVVASNQLSNETAISANTTANTNKENVSSQESVQQGDSSPKPHGAPFSPLWALLIGIGIAFTPCILPMYPLISSIILGKKRPESLKRIFWLAISYVQGMALTYTVLGLVIAAAGLQFQAALQSPYILVGLSVLFILLSLSMFGLYTLQLPSSVQTRLVNWSNQQQSGSYIGVFVMGALAGLIASPCTTAPLSAILLYIAQSGNTLVGGLTLYLYALGMGLPLIAVTLFGHKLLPRSGPWMQYVKEAFGFIILALPVFLLERVLGDTWGIRLWSLLAVSFFGWALALTLGSKNGWLRVLQIILLTLALIASRPLQDWVWGSPTAEQQKTTLQFQQINNWQELNQILAENRHKPIMLDLYAEWCIACKEFEKYTLSDPQIQAQLNQFLLLQADVTDNGPKQKELLQKLNVYGLPTILFFDTQGKELTDLQVNGFMDAQRFNRQLQRLQQNLQQK</sequence>
<evidence type="ECO:0000313" key="21">
    <source>
        <dbReference type="EMBL" id="OTA18211.1"/>
    </source>
</evidence>
<dbReference type="GO" id="GO:0005886">
    <property type="term" value="C:plasma membrane"/>
    <property type="evidence" value="ECO:0007669"/>
    <property type="project" value="UniProtKB-SubCell"/>
</dbReference>
<dbReference type="InterPro" id="IPR036929">
    <property type="entry name" value="DsbDN_sf"/>
</dbReference>
<feature type="transmembrane region" description="Helical" evidence="18">
    <location>
        <begin position="442"/>
        <end position="459"/>
    </location>
</feature>
<dbReference type="InterPro" id="IPR035671">
    <property type="entry name" value="DsbD_gamma"/>
</dbReference>
<evidence type="ECO:0000256" key="17">
    <source>
        <dbReference type="ARBA" id="ARBA00047804"/>
    </source>
</evidence>
<keyword evidence="11 18" id="KW-0560">Oxidoreductase</keyword>
<keyword evidence="22" id="KW-1185">Reference proteome</keyword>
<proteinExistence type="inferred from homology"/>
<comment type="similarity">
    <text evidence="2 18">Belongs to the thioredoxin family. DsbD subfamily.</text>
</comment>
<evidence type="ECO:0000256" key="8">
    <source>
        <dbReference type="ARBA" id="ARBA00022748"/>
    </source>
</evidence>
<dbReference type="AlphaFoldDB" id="A0A1Y2SKX6"/>
<evidence type="ECO:0000256" key="7">
    <source>
        <dbReference type="ARBA" id="ARBA00022729"/>
    </source>
</evidence>
<dbReference type="Pfam" id="PF11412">
    <property type="entry name" value="DsbD_N"/>
    <property type="match status" value="1"/>
</dbReference>
<feature type="transmembrane region" description="Helical" evidence="18">
    <location>
        <begin position="250"/>
        <end position="277"/>
    </location>
</feature>
<comment type="caution">
    <text evidence="21">The sequence shown here is derived from an EMBL/GenBank/DDBJ whole genome shotgun (WGS) entry which is preliminary data.</text>
</comment>
<dbReference type="GO" id="GO:0047134">
    <property type="term" value="F:protein-disulfide reductase [NAD(P)H] activity"/>
    <property type="evidence" value="ECO:0007669"/>
    <property type="project" value="UniProtKB-UniRule"/>
</dbReference>
<organism evidence="21 22">
    <name type="scientific">Xenorhabdus vietnamensis</name>
    <dbReference type="NCBI Taxonomy" id="351656"/>
    <lineage>
        <taxon>Bacteria</taxon>
        <taxon>Pseudomonadati</taxon>
        <taxon>Pseudomonadota</taxon>
        <taxon>Gammaproteobacteria</taxon>
        <taxon>Enterobacterales</taxon>
        <taxon>Morganellaceae</taxon>
        <taxon>Xenorhabdus</taxon>
    </lineage>
</organism>
<dbReference type="InterPro" id="IPR003834">
    <property type="entry name" value="Cyt_c_assmbl_TM_dom"/>
</dbReference>
<keyword evidence="14 18" id="KW-1015">Disulfide bond</keyword>
<name>A0A1Y2SKX6_9GAMM</name>
<evidence type="ECO:0000256" key="12">
    <source>
        <dbReference type="ARBA" id="ARBA00023027"/>
    </source>
</evidence>
<dbReference type="SUPFAM" id="SSF74863">
    <property type="entry name" value="Thiol:disulfide interchange protein DsbD, N-terminal domain (DsbD-alpha)"/>
    <property type="match status" value="1"/>
</dbReference>
<keyword evidence="10 18" id="KW-1133">Transmembrane helix</keyword>
<feature type="transmembrane region" description="Helical" evidence="18">
    <location>
        <begin position="411"/>
        <end position="430"/>
    </location>
</feature>
<evidence type="ECO:0000256" key="4">
    <source>
        <dbReference type="ARBA" id="ARBA00022475"/>
    </source>
</evidence>
<feature type="transmembrane region" description="Helical" evidence="18">
    <location>
        <begin position="61"/>
        <end position="82"/>
    </location>
</feature>
<feature type="domain" description="Thioredoxin" evidence="20">
    <location>
        <begin position="516"/>
        <end position="647"/>
    </location>
</feature>
<evidence type="ECO:0000256" key="9">
    <source>
        <dbReference type="ARBA" id="ARBA00022982"/>
    </source>
</evidence>
<dbReference type="InterPro" id="IPR022910">
    <property type="entry name" value="Thiol_diS_interchange_DbsD"/>
</dbReference>
<reference evidence="21 22" key="1">
    <citation type="submission" date="2016-10" db="EMBL/GenBank/DDBJ databases">
        <title>Systematic genetic and metabolomic analysis of Xenorhabdus and Photorhabdus spp., highlights the requirements for a dual symbiotic and pathogenic life style.</title>
        <authorList>
            <person name="Tobias N.J."/>
            <person name="Wolff H."/>
            <person name="Djahanschiri B."/>
            <person name="Pidot S.J."/>
            <person name="Stinear T.P."/>
            <person name="Ebersberger I."/>
            <person name="Bode H.B."/>
        </authorList>
    </citation>
    <scope>NUCLEOTIDE SEQUENCE [LARGE SCALE GENOMIC DNA]</scope>
    <source>
        <strain evidence="21 22">DSM 22392</strain>
    </source>
</reference>
<evidence type="ECO:0000256" key="11">
    <source>
        <dbReference type="ARBA" id="ARBA00023002"/>
    </source>
</evidence>